<evidence type="ECO:0000313" key="2">
    <source>
        <dbReference type="EMBL" id="KAF1936119.1"/>
    </source>
</evidence>
<evidence type="ECO:0000256" key="1">
    <source>
        <dbReference type="SAM" id="MobiDB-lite"/>
    </source>
</evidence>
<protein>
    <submittedName>
        <fullName evidence="2">Uncharacterized protein</fullName>
    </submittedName>
</protein>
<dbReference type="AlphaFoldDB" id="A0A6A5S8M1"/>
<dbReference type="OrthoDB" id="2119228at2759"/>
<feature type="region of interest" description="Disordered" evidence="1">
    <location>
        <begin position="152"/>
        <end position="173"/>
    </location>
</feature>
<name>A0A6A5S8M1_9PLEO</name>
<reference evidence="2" key="1">
    <citation type="journal article" date="2020" name="Stud. Mycol.">
        <title>101 Dothideomycetes genomes: a test case for predicting lifestyles and emergence of pathogens.</title>
        <authorList>
            <person name="Haridas S."/>
            <person name="Albert R."/>
            <person name="Binder M."/>
            <person name="Bloem J."/>
            <person name="Labutti K."/>
            <person name="Salamov A."/>
            <person name="Andreopoulos B."/>
            <person name="Baker S."/>
            <person name="Barry K."/>
            <person name="Bills G."/>
            <person name="Bluhm B."/>
            <person name="Cannon C."/>
            <person name="Castanera R."/>
            <person name="Culley D."/>
            <person name="Daum C."/>
            <person name="Ezra D."/>
            <person name="Gonzalez J."/>
            <person name="Henrissat B."/>
            <person name="Kuo A."/>
            <person name="Liang C."/>
            <person name="Lipzen A."/>
            <person name="Lutzoni F."/>
            <person name="Magnuson J."/>
            <person name="Mondo S."/>
            <person name="Nolan M."/>
            <person name="Ohm R."/>
            <person name="Pangilinan J."/>
            <person name="Park H.-J."/>
            <person name="Ramirez L."/>
            <person name="Alfaro M."/>
            <person name="Sun H."/>
            <person name="Tritt A."/>
            <person name="Yoshinaga Y."/>
            <person name="Zwiers L.-H."/>
            <person name="Turgeon B."/>
            <person name="Goodwin S."/>
            <person name="Spatafora J."/>
            <person name="Crous P."/>
            <person name="Grigoriev I."/>
        </authorList>
    </citation>
    <scope>NUCLEOTIDE SEQUENCE</scope>
    <source>
        <strain evidence="2">CBS 161.51</strain>
    </source>
</reference>
<dbReference type="EMBL" id="ML976209">
    <property type="protein sequence ID" value="KAF1936119.1"/>
    <property type="molecule type" value="Genomic_DNA"/>
</dbReference>
<keyword evidence="3" id="KW-1185">Reference proteome</keyword>
<proteinExistence type="predicted"/>
<sequence>MANLNNWEPIEVQKIIDDQSDRESGKLCYKTQVVGTGSISWQCGLPKTGTAGFGMSSFHAPDPAPGFTPGWCTMHVVQHQRNELGVGNEYEFDVIIKDVANKDVGGVQLAAIDPITKALSVSSQLQWTVDIIAAGDGNAPVVFKYGGQTCQNGDGSHQSTSGNGPENGFADGNREGDMGFDCCLIRV</sequence>
<feature type="compositionally biased region" description="Polar residues" evidence="1">
    <location>
        <begin position="152"/>
        <end position="164"/>
    </location>
</feature>
<evidence type="ECO:0000313" key="3">
    <source>
        <dbReference type="Proteomes" id="UP000800038"/>
    </source>
</evidence>
<organism evidence="2 3">
    <name type="scientific">Clathrospora elynae</name>
    <dbReference type="NCBI Taxonomy" id="706981"/>
    <lineage>
        <taxon>Eukaryota</taxon>
        <taxon>Fungi</taxon>
        <taxon>Dikarya</taxon>
        <taxon>Ascomycota</taxon>
        <taxon>Pezizomycotina</taxon>
        <taxon>Dothideomycetes</taxon>
        <taxon>Pleosporomycetidae</taxon>
        <taxon>Pleosporales</taxon>
        <taxon>Diademaceae</taxon>
        <taxon>Clathrospora</taxon>
    </lineage>
</organism>
<gene>
    <name evidence="2" type="ORF">EJ02DRAFT_427783</name>
</gene>
<dbReference type="Proteomes" id="UP000800038">
    <property type="component" value="Unassembled WGS sequence"/>
</dbReference>
<accession>A0A6A5S8M1</accession>